<keyword evidence="2" id="KW-1185">Reference proteome</keyword>
<dbReference type="Pfam" id="PF06267">
    <property type="entry name" value="DUF1028"/>
    <property type="match status" value="1"/>
</dbReference>
<proteinExistence type="predicted"/>
<dbReference type="AlphaFoldDB" id="A0A839QR67"/>
<comment type="caution">
    <text evidence="1">The sequence shown here is derived from an EMBL/GenBank/DDBJ whole genome shotgun (WGS) entry which is preliminary data.</text>
</comment>
<name>A0A839QR67_9MICC</name>
<evidence type="ECO:0000313" key="2">
    <source>
        <dbReference type="Proteomes" id="UP000523000"/>
    </source>
</evidence>
<dbReference type="RefSeq" id="WP_183510952.1">
    <property type="nucleotide sequence ID" value="NZ_BAABGK010000097.1"/>
</dbReference>
<dbReference type="InterPro" id="IPR010430">
    <property type="entry name" value="DUF1028"/>
</dbReference>
<dbReference type="PANTHER" id="PTHR39328:SF1">
    <property type="entry name" value="BLL2871 PROTEIN"/>
    <property type="match status" value="1"/>
</dbReference>
<dbReference type="PANTHER" id="PTHR39328">
    <property type="entry name" value="BLL2871 PROTEIN"/>
    <property type="match status" value="1"/>
</dbReference>
<dbReference type="SUPFAM" id="SSF56235">
    <property type="entry name" value="N-terminal nucleophile aminohydrolases (Ntn hydrolases)"/>
    <property type="match status" value="1"/>
</dbReference>
<protein>
    <submittedName>
        <fullName evidence="1">Putative Ntn-hydrolase superfamily protein</fullName>
    </submittedName>
</protein>
<gene>
    <name evidence="1" type="ORF">E9229_001943</name>
</gene>
<accession>A0A839QR67</accession>
<reference evidence="1 2" key="1">
    <citation type="submission" date="2020-08" db="EMBL/GenBank/DDBJ databases">
        <title>Sequencing the genomes of 1000 actinobacteria strains.</title>
        <authorList>
            <person name="Klenk H.-P."/>
        </authorList>
    </citation>
    <scope>NUCLEOTIDE SEQUENCE [LARGE SCALE GENOMIC DNA]</scope>
    <source>
        <strain evidence="1 2">DSM 22826</strain>
    </source>
</reference>
<dbReference type="InterPro" id="IPR029055">
    <property type="entry name" value="Ntn_hydrolases_N"/>
</dbReference>
<dbReference type="EMBL" id="JACHVS010000001">
    <property type="protein sequence ID" value="MBB2995752.1"/>
    <property type="molecule type" value="Genomic_DNA"/>
</dbReference>
<keyword evidence="1" id="KW-0378">Hydrolase</keyword>
<dbReference type="Proteomes" id="UP000523000">
    <property type="component" value="Unassembled WGS sequence"/>
</dbReference>
<dbReference type="Gene3D" id="3.60.20.10">
    <property type="entry name" value="Glutamine Phosphoribosylpyrophosphate, subunit 1, domain 1"/>
    <property type="match status" value="1"/>
</dbReference>
<organism evidence="1 2">
    <name type="scientific">Paeniglutamicibacter cryotolerans</name>
    <dbReference type="NCBI Taxonomy" id="670079"/>
    <lineage>
        <taxon>Bacteria</taxon>
        <taxon>Bacillati</taxon>
        <taxon>Actinomycetota</taxon>
        <taxon>Actinomycetes</taxon>
        <taxon>Micrococcales</taxon>
        <taxon>Micrococcaceae</taxon>
        <taxon>Paeniglutamicibacter</taxon>
    </lineage>
</organism>
<dbReference type="GO" id="GO:0016787">
    <property type="term" value="F:hydrolase activity"/>
    <property type="evidence" value="ECO:0007669"/>
    <property type="project" value="UniProtKB-KW"/>
</dbReference>
<sequence length="225" mass="23448">MTFSLVARDPKTGAFGMVVTSSSPAVAARCIHLRSEVGGVASQNVTDPGLGARILDELARGADAVEALARVTGAAANIDFRQLSVVDAAGNTASFSGAGTLGTHRTVEQDGAVAAGNLLSDPRVPQAIMDAYQNSTAEAFERRLLDGLAAGQAAGGEEGPVHSAGLMVKDRHSWAPTDLRVDWDDEDPIAALALLWDRWAPEKEAYRTRAIEPATAPTYGVPGDQ</sequence>
<evidence type="ECO:0000313" key="1">
    <source>
        <dbReference type="EMBL" id="MBB2995752.1"/>
    </source>
</evidence>